<evidence type="ECO:0000313" key="1">
    <source>
        <dbReference type="EMBL" id="MTH65724.1"/>
    </source>
</evidence>
<dbReference type="InterPro" id="IPR029058">
    <property type="entry name" value="AB_hydrolase_fold"/>
</dbReference>
<organism evidence="1 2">
    <name type="scientific">Paracoccus shanxieyensis</name>
    <dbReference type="NCBI Taxonomy" id="2675752"/>
    <lineage>
        <taxon>Bacteria</taxon>
        <taxon>Pseudomonadati</taxon>
        <taxon>Pseudomonadota</taxon>
        <taxon>Alphaproteobacteria</taxon>
        <taxon>Rhodobacterales</taxon>
        <taxon>Paracoccaceae</taxon>
        <taxon>Paracoccus</taxon>
    </lineage>
</organism>
<protein>
    <recommendedName>
        <fullName evidence="3">Alpha/beta hydrolase</fullName>
    </recommendedName>
</protein>
<accession>A0A6L6J4T1</accession>
<proteinExistence type="predicted"/>
<dbReference type="Gene3D" id="3.40.50.1820">
    <property type="entry name" value="alpha/beta hydrolase"/>
    <property type="match status" value="1"/>
</dbReference>
<name>A0A6L6J4T1_9RHOB</name>
<dbReference type="EMBL" id="WMII01000016">
    <property type="protein sequence ID" value="MTH65724.1"/>
    <property type="molecule type" value="Genomic_DNA"/>
</dbReference>
<dbReference type="Proteomes" id="UP000478740">
    <property type="component" value="Unassembled WGS sequence"/>
</dbReference>
<dbReference type="AlphaFoldDB" id="A0A6L6J4T1"/>
<evidence type="ECO:0000313" key="2">
    <source>
        <dbReference type="Proteomes" id="UP000478740"/>
    </source>
</evidence>
<reference evidence="1 2" key="1">
    <citation type="submission" date="2019-11" db="EMBL/GenBank/DDBJ databases">
        <authorList>
            <person name="Dong K."/>
        </authorList>
    </citation>
    <scope>NUCLEOTIDE SEQUENCE [LARGE SCALE GENOMIC DNA]</scope>
    <source>
        <strain evidence="1 2">DK608</strain>
    </source>
</reference>
<dbReference type="SUPFAM" id="SSF53474">
    <property type="entry name" value="alpha/beta-Hydrolases"/>
    <property type="match status" value="1"/>
</dbReference>
<comment type="caution">
    <text evidence="1">The sequence shown here is derived from an EMBL/GenBank/DDBJ whole genome shotgun (WGS) entry which is preliminary data.</text>
</comment>
<dbReference type="RefSeq" id="WP_155045602.1">
    <property type="nucleotide sequence ID" value="NZ_WMIH01000016.1"/>
</dbReference>
<sequence>MRQAECLHQDARHRVTLFRAPEGSRRAVVCFEPGRDRMQGFEPTSCPRFAERQGIDALTVQTARRDWFVSGRSAALARALTQATAGYDEVTATGFSMGGYGALLYSKAAHVCRALVVSPQYCIDPQVAPYDPGRHAKFARIGRSMPLPESQGDTGLGGVLLYDPAIPEDRAHAARIGAAFPHLRLIALPHGGHPATGVIGDANGIGAISTMLIRGQLNAARIRSLHRDARRGSVRYRLSLAHAALPRHPDRALAMLAQIARTAPPQQRLEACLTLLPLDPATGTAALSKLLEDVPDPPPGWARRIGRALAEVPD</sequence>
<evidence type="ECO:0008006" key="3">
    <source>
        <dbReference type="Google" id="ProtNLM"/>
    </source>
</evidence>
<keyword evidence="2" id="KW-1185">Reference proteome</keyword>
<gene>
    <name evidence="1" type="ORF">GL284_15740</name>
</gene>